<evidence type="ECO:0000259" key="9">
    <source>
        <dbReference type="PROSITE" id="PS50850"/>
    </source>
</evidence>
<comment type="subcellular location">
    <subcellularLocation>
        <location evidence="1">Cell membrane</location>
        <topology evidence="1">Multi-pass membrane protein</topology>
    </subcellularLocation>
</comment>
<dbReference type="PROSITE" id="PS00216">
    <property type="entry name" value="SUGAR_TRANSPORT_1"/>
    <property type="match status" value="1"/>
</dbReference>
<evidence type="ECO:0000256" key="3">
    <source>
        <dbReference type="ARBA" id="ARBA00022448"/>
    </source>
</evidence>
<feature type="transmembrane region" description="Helical" evidence="8">
    <location>
        <begin position="125"/>
        <end position="143"/>
    </location>
</feature>
<dbReference type="Gene3D" id="1.20.1250.20">
    <property type="entry name" value="MFS general substrate transporter like domains"/>
    <property type="match status" value="1"/>
</dbReference>
<feature type="transmembrane region" description="Helical" evidence="8">
    <location>
        <begin position="228"/>
        <end position="253"/>
    </location>
</feature>
<keyword evidence="11" id="KW-1185">Reference proteome</keyword>
<dbReference type="InterPro" id="IPR001958">
    <property type="entry name" value="Tet-R_TetA/multi-R_MdtG-like"/>
</dbReference>
<keyword evidence="7 8" id="KW-0472">Membrane</keyword>
<feature type="domain" description="Major facilitator superfamily (MFS) profile" evidence="9">
    <location>
        <begin position="1"/>
        <end position="382"/>
    </location>
</feature>
<feature type="transmembrane region" description="Helical" evidence="8">
    <location>
        <begin position="326"/>
        <end position="349"/>
    </location>
</feature>
<dbReference type="Pfam" id="PF07690">
    <property type="entry name" value="MFS_1"/>
    <property type="match status" value="1"/>
</dbReference>
<dbReference type="PANTHER" id="PTHR23517:SF3">
    <property type="entry name" value="INTEGRAL MEMBRANE TRANSPORT PROTEIN"/>
    <property type="match status" value="1"/>
</dbReference>
<comment type="caution">
    <text evidence="10">The sequence shown here is derived from an EMBL/GenBank/DDBJ whole genome shotgun (WGS) entry which is preliminary data.</text>
</comment>
<evidence type="ECO:0000256" key="1">
    <source>
        <dbReference type="ARBA" id="ARBA00004651"/>
    </source>
</evidence>
<evidence type="ECO:0000256" key="5">
    <source>
        <dbReference type="ARBA" id="ARBA00022692"/>
    </source>
</evidence>
<feature type="transmembrane region" description="Helical" evidence="8">
    <location>
        <begin position="67"/>
        <end position="85"/>
    </location>
</feature>
<reference evidence="10 11" key="1">
    <citation type="submission" date="2023-07" db="EMBL/GenBank/DDBJ databases">
        <title>Genomic Encyclopedia of Type Strains, Phase IV (KMG-IV): sequencing the most valuable type-strain genomes for metagenomic binning, comparative biology and taxonomic classification.</title>
        <authorList>
            <person name="Goeker M."/>
        </authorList>
    </citation>
    <scope>NUCLEOTIDE SEQUENCE [LARGE SCALE GENOMIC DNA]</scope>
    <source>
        <strain evidence="10 11">DSM 17740</strain>
    </source>
</reference>
<evidence type="ECO:0000256" key="4">
    <source>
        <dbReference type="ARBA" id="ARBA00022475"/>
    </source>
</evidence>
<feature type="transmembrane region" description="Helical" evidence="8">
    <location>
        <begin position="291"/>
        <end position="314"/>
    </location>
</feature>
<dbReference type="InterPro" id="IPR050171">
    <property type="entry name" value="MFS_Transporters"/>
</dbReference>
<dbReference type="EMBL" id="JAUSUQ010000006">
    <property type="protein sequence ID" value="MDQ0339101.1"/>
    <property type="molecule type" value="Genomic_DNA"/>
</dbReference>
<accession>A0ABU0CRP9</accession>
<feature type="transmembrane region" description="Helical" evidence="8">
    <location>
        <begin position="33"/>
        <end position="55"/>
    </location>
</feature>
<evidence type="ECO:0000256" key="2">
    <source>
        <dbReference type="ARBA" id="ARBA00007520"/>
    </source>
</evidence>
<dbReference type="CDD" id="cd17325">
    <property type="entry name" value="MFS_MdtG_SLC18_like"/>
    <property type="match status" value="1"/>
</dbReference>
<comment type="similarity">
    <text evidence="2">Belongs to the major facilitator superfamily. TCR/Tet family.</text>
</comment>
<dbReference type="SUPFAM" id="SSF103473">
    <property type="entry name" value="MFS general substrate transporter"/>
    <property type="match status" value="1"/>
</dbReference>
<feature type="transmembrane region" description="Helical" evidence="8">
    <location>
        <begin position="155"/>
        <end position="175"/>
    </location>
</feature>
<dbReference type="Proteomes" id="UP001232445">
    <property type="component" value="Unassembled WGS sequence"/>
</dbReference>
<dbReference type="InterPro" id="IPR005829">
    <property type="entry name" value="Sugar_transporter_CS"/>
</dbReference>
<keyword evidence="4" id="KW-1003">Cell membrane</keyword>
<feature type="transmembrane region" description="Helical" evidence="8">
    <location>
        <begin position="5"/>
        <end position="27"/>
    </location>
</feature>
<organism evidence="10 11">
    <name type="scientific">Caldalkalibacillus uzonensis</name>
    <dbReference type="NCBI Taxonomy" id="353224"/>
    <lineage>
        <taxon>Bacteria</taxon>
        <taxon>Bacillati</taxon>
        <taxon>Bacillota</taxon>
        <taxon>Bacilli</taxon>
        <taxon>Bacillales</taxon>
        <taxon>Bacillaceae</taxon>
        <taxon>Caldalkalibacillus</taxon>
    </lineage>
</organism>
<keyword evidence="3" id="KW-0813">Transport</keyword>
<gene>
    <name evidence="10" type="ORF">J2S00_001887</name>
</gene>
<dbReference type="InterPro" id="IPR036259">
    <property type="entry name" value="MFS_trans_sf"/>
</dbReference>
<feature type="transmembrane region" description="Helical" evidence="8">
    <location>
        <begin position="265"/>
        <end position="285"/>
    </location>
</feature>
<evidence type="ECO:0000256" key="7">
    <source>
        <dbReference type="ARBA" id="ARBA00023136"/>
    </source>
</evidence>
<dbReference type="PRINTS" id="PR01035">
    <property type="entry name" value="TCRTETA"/>
</dbReference>
<feature type="transmembrane region" description="Helical" evidence="8">
    <location>
        <begin position="91"/>
        <end position="113"/>
    </location>
</feature>
<evidence type="ECO:0000256" key="8">
    <source>
        <dbReference type="SAM" id="Phobius"/>
    </source>
</evidence>
<dbReference type="PROSITE" id="PS50850">
    <property type="entry name" value="MFS"/>
    <property type="match status" value="1"/>
</dbReference>
<feature type="transmembrane region" description="Helical" evidence="8">
    <location>
        <begin position="355"/>
        <end position="372"/>
    </location>
</feature>
<keyword evidence="5 8" id="KW-0812">Transmembrane</keyword>
<evidence type="ECO:0000256" key="6">
    <source>
        <dbReference type="ARBA" id="ARBA00022989"/>
    </source>
</evidence>
<feature type="transmembrane region" description="Helical" evidence="8">
    <location>
        <begin position="204"/>
        <end position="222"/>
    </location>
</feature>
<sequence length="382" mass="40689">MHYFIYFVIIVSFFDNFSQLPIISLYAKELGGSPFLIGLVVGLYSFSNMVGNVVAGRWIDRWGRKKIMVAGMLMAGVSVALYAFVSTAQQLAVVRFLHGIGGGLLVPAAYAFLGDRTKGKGRGQAMALSGAAIGVAAIVGPAYGGIIAQRLGLDWVFVSVAILLILTAVLVFLFLPDHYQGAGSVKADRYDLLRLLKDPQLNQAYLGAFALMFAVGILTMMLPLKVHALGFGAALTGVLMSVYGLVAIILFVLPTNRLSDRLGRIKPMIYGLLLLGTALLVLSLVSMQPAMFIAMVVFGAGFALLFPAIAALVVDQARAEERGRAFGLFYAFFSLGVVIGPLVVGSLAVAPDHGLLVGAVGILLMGIVFIARNRMVLFVSHK</sequence>
<dbReference type="PANTHER" id="PTHR23517">
    <property type="entry name" value="RESISTANCE PROTEIN MDTM, PUTATIVE-RELATED-RELATED"/>
    <property type="match status" value="1"/>
</dbReference>
<evidence type="ECO:0000313" key="11">
    <source>
        <dbReference type="Proteomes" id="UP001232445"/>
    </source>
</evidence>
<dbReference type="InterPro" id="IPR011701">
    <property type="entry name" value="MFS"/>
</dbReference>
<dbReference type="InterPro" id="IPR020846">
    <property type="entry name" value="MFS_dom"/>
</dbReference>
<proteinExistence type="inferred from homology"/>
<protein>
    <submittedName>
        <fullName evidence="10">MFS family permease</fullName>
    </submittedName>
</protein>
<keyword evidence="6 8" id="KW-1133">Transmembrane helix</keyword>
<name>A0ABU0CRP9_9BACI</name>
<evidence type="ECO:0000313" key="10">
    <source>
        <dbReference type="EMBL" id="MDQ0339101.1"/>
    </source>
</evidence>